<name>A0A4Z2H344_9TELE</name>
<accession>A0A4Z2H344</accession>
<sequence length="77" mass="8755">MFPVCVYHHLTWNKPSYLCFSNPGAPMWERKDLAAGQRVIPTSQTSGIFGLQVFRQRRDSGWGKLFLSPPVGCCEPR</sequence>
<proteinExistence type="predicted"/>
<reference evidence="1 2" key="1">
    <citation type="submission" date="2019-03" db="EMBL/GenBank/DDBJ databases">
        <title>First draft genome of Liparis tanakae, snailfish: a comprehensive survey of snailfish specific genes.</title>
        <authorList>
            <person name="Kim W."/>
            <person name="Song I."/>
            <person name="Jeong J.-H."/>
            <person name="Kim D."/>
            <person name="Kim S."/>
            <person name="Ryu S."/>
            <person name="Song J.Y."/>
            <person name="Lee S.K."/>
        </authorList>
    </citation>
    <scope>NUCLEOTIDE SEQUENCE [LARGE SCALE GENOMIC DNA]</scope>
    <source>
        <tissue evidence="1">Muscle</tissue>
    </source>
</reference>
<dbReference type="AlphaFoldDB" id="A0A4Z2H344"/>
<keyword evidence="2" id="KW-1185">Reference proteome</keyword>
<gene>
    <name evidence="1" type="ORF">EYF80_029779</name>
</gene>
<organism evidence="1 2">
    <name type="scientific">Liparis tanakae</name>
    <name type="common">Tanaka's snailfish</name>
    <dbReference type="NCBI Taxonomy" id="230148"/>
    <lineage>
        <taxon>Eukaryota</taxon>
        <taxon>Metazoa</taxon>
        <taxon>Chordata</taxon>
        <taxon>Craniata</taxon>
        <taxon>Vertebrata</taxon>
        <taxon>Euteleostomi</taxon>
        <taxon>Actinopterygii</taxon>
        <taxon>Neopterygii</taxon>
        <taxon>Teleostei</taxon>
        <taxon>Neoteleostei</taxon>
        <taxon>Acanthomorphata</taxon>
        <taxon>Eupercaria</taxon>
        <taxon>Perciformes</taxon>
        <taxon>Cottioidei</taxon>
        <taxon>Cottales</taxon>
        <taxon>Liparidae</taxon>
        <taxon>Liparis</taxon>
    </lineage>
</organism>
<dbReference type="Proteomes" id="UP000314294">
    <property type="component" value="Unassembled WGS sequence"/>
</dbReference>
<evidence type="ECO:0000313" key="1">
    <source>
        <dbReference type="EMBL" id="TNN60021.1"/>
    </source>
</evidence>
<evidence type="ECO:0000313" key="2">
    <source>
        <dbReference type="Proteomes" id="UP000314294"/>
    </source>
</evidence>
<dbReference type="EMBL" id="SRLO01000342">
    <property type="protein sequence ID" value="TNN60021.1"/>
    <property type="molecule type" value="Genomic_DNA"/>
</dbReference>
<comment type="caution">
    <text evidence="1">The sequence shown here is derived from an EMBL/GenBank/DDBJ whole genome shotgun (WGS) entry which is preliminary data.</text>
</comment>
<protein>
    <submittedName>
        <fullName evidence="1">Uncharacterized protein</fullName>
    </submittedName>
</protein>